<dbReference type="RefSeq" id="WP_238301777.1">
    <property type="nucleotide sequence ID" value="NZ_BPQM01000026.1"/>
</dbReference>
<dbReference type="AlphaFoldDB" id="A0AA37MAD3"/>
<proteinExistence type="predicted"/>
<dbReference type="Proteomes" id="UP001055108">
    <property type="component" value="Unassembled WGS sequence"/>
</dbReference>
<reference evidence="1" key="1">
    <citation type="journal article" date="2016" name="Front. Microbiol.">
        <title>Genome Sequence of the Piezophilic, Mesophilic Sulfate-Reducing Bacterium Desulfovibrio indicus J2T.</title>
        <authorList>
            <person name="Cao J."/>
            <person name="Maignien L."/>
            <person name="Shao Z."/>
            <person name="Alain K."/>
            <person name="Jebbar M."/>
        </authorList>
    </citation>
    <scope>NUCLEOTIDE SEQUENCE</scope>
    <source>
        <strain evidence="1">NBRC 103626</strain>
    </source>
</reference>
<keyword evidence="2" id="KW-1185">Reference proteome</keyword>
<name>A0AA37MAD3_9HYPH</name>
<accession>A0AA37MAD3</accession>
<evidence type="ECO:0000313" key="1">
    <source>
        <dbReference type="EMBL" id="GJD78046.1"/>
    </source>
</evidence>
<sequence>MAEAVVIRAHVADSKLRDLVRYLESSDRDVLIAADETRTPWPDGLGRKVSLTRETIESLGLPFESSYLWMLGDYALYGCRNAVPNFDFYWLIEQDVAIRYTEALEFFKIFDGAQEDLIAPELGRVDRSWWTWTETMEPFVGRTWRCFFPVTRLSGRAIDYLFHRRKSVFSHIAATRDKTGTVLRIPNDEAFVASELCEAGFLCRDINDFNERIYCTDTFRFRRPFPAGFLDVMAADRRIYHPVLGNDCFLSALIERFTFLSSKPDPQRLIAECDYGEFGPLRNIVADQFGAAAVDALRSRCPLLAEAGW</sequence>
<reference evidence="1" key="2">
    <citation type="submission" date="2021-08" db="EMBL/GenBank/DDBJ databases">
        <authorList>
            <person name="Tani A."/>
            <person name="Ola A."/>
            <person name="Ogura Y."/>
            <person name="Katsura K."/>
            <person name="Hayashi T."/>
        </authorList>
    </citation>
    <scope>NUCLEOTIDE SEQUENCE</scope>
    <source>
        <strain evidence="1">NBRC 103626</strain>
    </source>
</reference>
<protein>
    <submittedName>
        <fullName evidence="1">Uncharacterized protein</fullName>
    </submittedName>
</protein>
<dbReference type="EMBL" id="BPQM01000026">
    <property type="protein sequence ID" value="GJD78046.1"/>
    <property type="molecule type" value="Genomic_DNA"/>
</dbReference>
<comment type="caution">
    <text evidence="1">The sequence shown here is derived from an EMBL/GenBank/DDBJ whole genome shotgun (WGS) entry which is preliminary data.</text>
</comment>
<organism evidence="1 2">
    <name type="scientific">Methylobacterium gregans</name>
    <dbReference type="NCBI Taxonomy" id="374424"/>
    <lineage>
        <taxon>Bacteria</taxon>
        <taxon>Pseudomonadati</taxon>
        <taxon>Pseudomonadota</taxon>
        <taxon>Alphaproteobacteria</taxon>
        <taxon>Hyphomicrobiales</taxon>
        <taxon>Methylobacteriaceae</taxon>
        <taxon>Methylobacterium</taxon>
    </lineage>
</organism>
<gene>
    <name evidence="1" type="ORF">NBEOAGPD_1258</name>
</gene>
<evidence type="ECO:0000313" key="2">
    <source>
        <dbReference type="Proteomes" id="UP001055108"/>
    </source>
</evidence>